<sequence length="1030" mass="113852">MKNMLHPFFSMCLNLLLLYNLILLCFCTNKTTYAFGNDSDYLALLKFKEAITKDTNRILDSWNSSTQFCKWHGITCMNQRVIELKLEGYELHGTISPYVGNLSFLTNFNLMNNSFYGTIPQELFHLVKLQKLYLTNNSLVGEISTNLSSLLNLKSLFLQGNNFVGKIPNEIGSLKKLQNINIWNNNLTSEIPSSIGNLSYLINFNVGSNNLEGNIPQEICYLKNLETLSLGINKLSGKLPLCLYNMSSLTKISVDLNKFNGSLPPNMFQTLPNLETLFIGGNQISGPIPASITNASGLRAFDVTVNKFIGQVPSLGKLKDLHLLGLSQNNLGSNSSNDLEFLKSLENCSKLYVIDISYNNFGGSLPNSLGNMSNKLESLYLGGNHILGKISAEIGNLVNLYLFTVEDNRFEGTIPDTFGKFQKLQVLELSGNRLSGNIPAFIGNLGQLFYLGLGHNMLEGNIPPSIGNCQKLYHLDLSQNNLQGTIPIEVFSLFSLTKLLDLSGNSLSGSLPQEVGKLEYTETLNFSENHLSGDIPGTIGECVSLEYLYLQGNSFHGVIPASLASLKGLQQLDLSRNRLSGSIPKGIQNISFLQYFNVSFNMLEGEVPIEGVFRNATEVAVTGNNNLCGGISKLNLPPCPLKGKKHEKHHDFKLIAVIVSVVSFLLILLIILSIYCMRKRNKSPSFESPTIGLMVKISYEDLYNGTDGFSTRNLIGSGNFGSVYLGSLESEDKVVAIKVLKLQKKGAHKSFIAECNTLKNIRHRNLVKILTSCSSTDFKGQEFKALVFEYMKNGNLESWLHPSKELAGPQNTLNLAQRLSIIIDVASAFHYLHHECEQPVIHCDLKPSNVLLDDSMVAHVSDFGIAKLLPSIGVSLMQNSTVGIKGTIGYAPPEYGMGSKLSIEGDMYSFGILVLEMLTGRRPTDEMFEDSHSLHNFVKISISNDLLQIVDPTIVHNELERAIDSENLGVMHSNAEKCLFSLFSIALACSMESPKERMSMVEVIRELNIIKSFFLTEGLMEKSALQTQKV</sequence>
<proteinExistence type="predicted"/>
<evidence type="ECO:0000313" key="2">
    <source>
        <dbReference type="Proteomes" id="UP001177021"/>
    </source>
</evidence>
<keyword evidence="2" id="KW-1185">Reference proteome</keyword>
<protein>
    <submittedName>
        <fullName evidence="1">Uncharacterized protein</fullName>
    </submittedName>
</protein>
<dbReference type="Proteomes" id="UP001177021">
    <property type="component" value="Unassembled WGS sequence"/>
</dbReference>
<evidence type="ECO:0000313" key="1">
    <source>
        <dbReference type="EMBL" id="CAJ2646876.1"/>
    </source>
</evidence>
<organism evidence="1 2">
    <name type="scientific">Trifolium pratense</name>
    <name type="common">Red clover</name>
    <dbReference type="NCBI Taxonomy" id="57577"/>
    <lineage>
        <taxon>Eukaryota</taxon>
        <taxon>Viridiplantae</taxon>
        <taxon>Streptophyta</taxon>
        <taxon>Embryophyta</taxon>
        <taxon>Tracheophyta</taxon>
        <taxon>Spermatophyta</taxon>
        <taxon>Magnoliopsida</taxon>
        <taxon>eudicotyledons</taxon>
        <taxon>Gunneridae</taxon>
        <taxon>Pentapetalae</taxon>
        <taxon>rosids</taxon>
        <taxon>fabids</taxon>
        <taxon>Fabales</taxon>
        <taxon>Fabaceae</taxon>
        <taxon>Papilionoideae</taxon>
        <taxon>50 kb inversion clade</taxon>
        <taxon>NPAAA clade</taxon>
        <taxon>Hologalegina</taxon>
        <taxon>IRL clade</taxon>
        <taxon>Trifolieae</taxon>
        <taxon>Trifolium</taxon>
    </lineage>
</organism>
<reference evidence="1" key="1">
    <citation type="submission" date="2023-10" db="EMBL/GenBank/DDBJ databases">
        <authorList>
            <person name="Rodriguez Cubillos JULIANA M."/>
            <person name="De Vega J."/>
        </authorList>
    </citation>
    <scope>NUCLEOTIDE SEQUENCE</scope>
</reference>
<accession>A0ACB0JS86</accession>
<gene>
    <name evidence="1" type="ORF">MILVUS5_LOCUS15508</name>
</gene>
<comment type="caution">
    <text evidence="1">The sequence shown here is derived from an EMBL/GenBank/DDBJ whole genome shotgun (WGS) entry which is preliminary data.</text>
</comment>
<name>A0ACB0JS86_TRIPR</name>
<dbReference type="EMBL" id="CASHSV030000109">
    <property type="protein sequence ID" value="CAJ2646876.1"/>
    <property type="molecule type" value="Genomic_DNA"/>
</dbReference>